<dbReference type="Proteomes" id="UP001055093">
    <property type="component" value="Unassembled WGS sequence"/>
</dbReference>
<sequence length="134" mass="14777">MPFQDVGTSKRKSMSRGRILRIWEQHKGICVLCDLPIDGAKSTWFIEHVVALELGGKDTDDNCGPAHYACKPAKDREDHRRAAAARQDKADHLGIPHRSKIKSAGFAPPKDKRKPATAPLSKTLPPRRSLYGGA</sequence>
<gene>
    <name evidence="2" type="ORF">BGCPKDLD_3807</name>
</gene>
<dbReference type="InterPro" id="IPR003615">
    <property type="entry name" value="HNH_nuc"/>
</dbReference>
<dbReference type="Gene3D" id="1.10.30.50">
    <property type="match status" value="1"/>
</dbReference>
<dbReference type="CDD" id="cd00085">
    <property type="entry name" value="HNHc"/>
    <property type="match status" value="1"/>
</dbReference>
<dbReference type="EMBL" id="BPRE01000013">
    <property type="protein sequence ID" value="GJE77204.1"/>
    <property type="molecule type" value="Genomic_DNA"/>
</dbReference>
<feature type="compositionally biased region" description="Basic and acidic residues" evidence="1">
    <location>
        <begin position="72"/>
        <end position="94"/>
    </location>
</feature>
<evidence type="ECO:0000256" key="1">
    <source>
        <dbReference type="SAM" id="MobiDB-lite"/>
    </source>
</evidence>
<name>A0ABQ4UZE5_9HYPH</name>
<comment type="caution">
    <text evidence="2">The sequence shown here is derived from an EMBL/GenBank/DDBJ whole genome shotgun (WGS) entry which is preliminary data.</text>
</comment>
<evidence type="ECO:0008006" key="4">
    <source>
        <dbReference type="Google" id="ProtNLM"/>
    </source>
</evidence>
<proteinExistence type="predicted"/>
<evidence type="ECO:0000313" key="2">
    <source>
        <dbReference type="EMBL" id="GJE77204.1"/>
    </source>
</evidence>
<accession>A0ABQ4UZE5</accession>
<keyword evidence="3" id="KW-1185">Reference proteome</keyword>
<dbReference type="RefSeq" id="WP_238308325.1">
    <property type="nucleotide sequence ID" value="NZ_BPRE01000013.1"/>
</dbReference>
<feature type="region of interest" description="Disordered" evidence="1">
    <location>
        <begin position="69"/>
        <end position="134"/>
    </location>
</feature>
<reference evidence="2" key="1">
    <citation type="journal article" date="2021" name="Front. Microbiol.">
        <title>Comprehensive Comparative Genomics and Phenotyping of Methylobacterium Species.</title>
        <authorList>
            <person name="Alessa O."/>
            <person name="Ogura Y."/>
            <person name="Fujitani Y."/>
            <person name="Takami H."/>
            <person name="Hayashi T."/>
            <person name="Sahin N."/>
            <person name="Tani A."/>
        </authorList>
    </citation>
    <scope>NUCLEOTIDE SEQUENCE</scope>
    <source>
        <strain evidence="2">DSM 14458</strain>
    </source>
</reference>
<protein>
    <recommendedName>
        <fullName evidence="4">HNH endonuclease</fullName>
    </recommendedName>
</protein>
<evidence type="ECO:0000313" key="3">
    <source>
        <dbReference type="Proteomes" id="UP001055093"/>
    </source>
</evidence>
<organism evidence="2 3">
    <name type="scientific">Methylorubrum suomiense</name>
    <dbReference type="NCBI Taxonomy" id="144191"/>
    <lineage>
        <taxon>Bacteria</taxon>
        <taxon>Pseudomonadati</taxon>
        <taxon>Pseudomonadota</taxon>
        <taxon>Alphaproteobacteria</taxon>
        <taxon>Hyphomicrobiales</taxon>
        <taxon>Methylobacteriaceae</taxon>
        <taxon>Methylorubrum</taxon>
    </lineage>
</organism>
<reference evidence="2" key="2">
    <citation type="submission" date="2021-08" db="EMBL/GenBank/DDBJ databases">
        <authorList>
            <person name="Tani A."/>
            <person name="Ola A."/>
            <person name="Ogura Y."/>
            <person name="Katsura K."/>
            <person name="Hayashi T."/>
        </authorList>
    </citation>
    <scope>NUCLEOTIDE SEQUENCE</scope>
    <source>
        <strain evidence="2">DSM 14458</strain>
    </source>
</reference>